<dbReference type="EC" id="3.1.-.-" evidence="2"/>
<name>A0A926DZV5_9FIRM</name>
<organism evidence="3 4">
    <name type="scientific">Ligaoa zhengdingensis</name>
    <dbReference type="NCBI Taxonomy" id="2763658"/>
    <lineage>
        <taxon>Bacteria</taxon>
        <taxon>Bacillati</taxon>
        <taxon>Bacillota</taxon>
        <taxon>Clostridia</taxon>
        <taxon>Eubacteriales</taxon>
        <taxon>Oscillospiraceae</taxon>
        <taxon>Ligaoa</taxon>
    </lineage>
</organism>
<dbReference type="AlphaFoldDB" id="A0A926DZV5"/>
<keyword evidence="2" id="KW-0255">Endonuclease</keyword>
<dbReference type="InterPro" id="IPR010155">
    <property type="entry name" value="CRISPR-assoc_prot_Cas5d"/>
</dbReference>
<evidence type="ECO:0000313" key="3">
    <source>
        <dbReference type="EMBL" id="MBC8546509.1"/>
    </source>
</evidence>
<dbReference type="PIRSF" id="PIRSF029950">
    <property type="entry name" value="Cas_CT1134"/>
    <property type="match status" value="1"/>
</dbReference>
<keyword evidence="4" id="KW-1185">Reference proteome</keyword>
<gene>
    <name evidence="3" type="primary">cas5c</name>
    <name evidence="3" type="ORF">H8711_06125</name>
</gene>
<evidence type="ECO:0000256" key="1">
    <source>
        <dbReference type="ARBA" id="ARBA00023118"/>
    </source>
</evidence>
<dbReference type="GO" id="GO:0003723">
    <property type="term" value="F:RNA binding"/>
    <property type="evidence" value="ECO:0007669"/>
    <property type="project" value="UniProtKB-UniRule"/>
</dbReference>
<dbReference type="NCBIfam" id="TIGR01876">
    <property type="entry name" value="cas_Cas5d"/>
    <property type="match status" value="1"/>
</dbReference>
<dbReference type="EMBL" id="JACRST010000006">
    <property type="protein sequence ID" value="MBC8546509.1"/>
    <property type="molecule type" value="Genomic_DNA"/>
</dbReference>
<dbReference type="GO" id="GO:0043571">
    <property type="term" value="P:maintenance of CRISPR repeat elements"/>
    <property type="evidence" value="ECO:0007669"/>
    <property type="project" value="UniProtKB-UniRule"/>
</dbReference>
<evidence type="ECO:0000313" key="4">
    <source>
        <dbReference type="Proteomes" id="UP000653127"/>
    </source>
</evidence>
<comment type="caution">
    <text evidence="3">The sequence shown here is derived from an EMBL/GenBank/DDBJ whole genome shotgun (WGS) entry which is preliminary data.</text>
</comment>
<dbReference type="GO" id="GO:0004519">
    <property type="term" value="F:endonuclease activity"/>
    <property type="evidence" value="ECO:0007669"/>
    <property type="project" value="UniProtKB-UniRule"/>
</dbReference>
<dbReference type="Gene3D" id="3.30.70.2660">
    <property type="match status" value="1"/>
</dbReference>
<dbReference type="Proteomes" id="UP000653127">
    <property type="component" value="Unassembled WGS sequence"/>
</dbReference>
<protein>
    <recommendedName>
        <fullName evidence="2">pre-crRNA processing endonuclease</fullName>
        <ecNumber evidence="2">3.1.-.-</ecNumber>
    </recommendedName>
</protein>
<dbReference type="GO" id="GO:0051607">
    <property type="term" value="P:defense response to virus"/>
    <property type="evidence" value="ECO:0007669"/>
    <property type="project" value="UniProtKB-UniRule"/>
</dbReference>
<dbReference type="CDD" id="cd09752">
    <property type="entry name" value="Cas5_I-C"/>
    <property type="match status" value="1"/>
</dbReference>
<keyword evidence="2" id="KW-0694">RNA-binding</keyword>
<reference evidence="3" key="1">
    <citation type="submission" date="2020-08" db="EMBL/GenBank/DDBJ databases">
        <title>Genome public.</title>
        <authorList>
            <person name="Liu C."/>
            <person name="Sun Q."/>
        </authorList>
    </citation>
    <scope>NUCLEOTIDE SEQUENCE</scope>
    <source>
        <strain evidence="3">NSJ-31</strain>
    </source>
</reference>
<dbReference type="InterPro" id="IPR021124">
    <property type="entry name" value="CRISPR-assoc_prot_Cas5"/>
</dbReference>
<dbReference type="RefSeq" id="WP_249282587.1">
    <property type="nucleotide sequence ID" value="NZ_JACRST010000006.1"/>
</dbReference>
<dbReference type="NCBIfam" id="TIGR02593">
    <property type="entry name" value="CRISPR_cas5"/>
    <property type="match status" value="1"/>
</dbReference>
<keyword evidence="2" id="KW-0540">Nuclease</keyword>
<keyword evidence="2" id="KW-0378">Hydrolase</keyword>
<comment type="similarity">
    <text evidence="2">Belongs to the CRISPR-associated protein Cas5 family. Subtype I-C/Dvulg subfamily.</text>
</comment>
<dbReference type="Pfam" id="PF09704">
    <property type="entry name" value="Cas_Cas5d"/>
    <property type="match status" value="1"/>
</dbReference>
<proteinExistence type="inferred from homology"/>
<accession>A0A926DZV5</accession>
<comment type="function">
    <text evidence="2">CRISPR (clustered regularly interspaced short palindromic repeat) is an adaptive immune system that provides protection against mobile genetic elements (viruses, transposable elements and conjugative plasmids). CRISPR clusters contain spacers, sequences complementary to antecedent mobile elements, and target invading nucleic acids. CRISPR clusters are transcribed and processed into CRISPR RNA (crRNA).</text>
</comment>
<dbReference type="InterPro" id="IPR013422">
    <property type="entry name" value="CRISPR-assoc_prot_Cas5_N"/>
</dbReference>
<keyword evidence="1 2" id="KW-0051">Antiviral defense</keyword>
<dbReference type="GO" id="GO:0016787">
    <property type="term" value="F:hydrolase activity"/>
    <property type="evidence" value="ECO:0007669"/>
    <property type="project" value="UniProtKB-KW"/>
</dbReference>
<evidence type="ECO:0000256" key="2">
    <source>
        <dbReference type="PIRNR" id="PIRNR029950"/>
    </source>
</evidence>
<sequence>MGFGVQVEIWGDYALFSRPELKVERMSYDMITPSAARGILDAIYFHPGMRWVIDRIHVRNPIQFTNIRRNEVKSKINASTARSAMSSNAPLYLASSADIVQRASTLLRDVRYVIEAHFELTDRMGEQDSAEKFYAIAMRRLKNGQCYHQPCMGCREFPARFALWDGSPLEPPEGLAGERDLGLMLYDLDYSDPEDIRSIFFRAVLRDGTLDLTDCEVFR</sequence>